<keyword evidence="8" id="KW-0175">Coiled coil</keyword>
<evidence type="ECO:0000256" key="7">
    <source>
        <dbReference type="ARBA" id="ARBA00022840"/>
    </source>
</evidence>
<evidence type="ECO:0000256" key="4">
    <source>
        <dbReference type="ARBA" id="ARBA00022679"/>
    </source>
</evidence>
<dbReference type="EC" id="2.7.13.3" evidence="2"/>
<evidence type="ECO:0000256" key="8">
    <source>
        <dbReference type="SAM" id="Coils"/>
    </source>
</evidence>
<keyword evidence="11" id="KW-1185">Reference proteome</keyword>
<dbReference type="PANTHER" id="PTHR41523:SF7">
    <property type="entry name" value="HISTIDINE KINASE"/>
    <property type="match status" value="1"/>
</dbReference>
<dbReference type="Pfam" id="PF07536">
    <property type="entry name" value="HWE_HK"/>
    <property type="match status" value="1"/>
</dbReference>
<dbReference type="SMART" id="SM00911">
    <property type="entry name" value="HWE_HK"/>
    <property type="match status" value="1"/>
</dbReference>
<dbReference type="PANTHER" id="PTHR41523">
    <property type="entry name" value="TWO-COMPONENT SYSTEM SENSOR PROTEIN"/>
    <property type="match status" value="1"/>
</dbReference>
<dbReference type="EMBL" id="FUYM01000014">
    <property type="protein sequence ID" value="SKC07385.1"/>
    <property type="molecule type" value="Genomic_DNA"/>
</dbReference>
<dbReference type="InterPro" id="IPR011102">
    <property type="entry name" value="Sig_transdc_His_kinase_HWE"/>
</dbReference>
<gene>
    <name evidence="10" type="ORF">SAMN06295920_11476</name>
</gene>
<comment type="catalytic activity">
    <reaction evidence="1">
        <text>ATP + protein L-histidine = ADP + protein N-phospho-L-histidine.</text>
        <dbReference type="EC" id="2.7.13.3"/>
    </reaction>
</comment>
<keyword evidence="4" id="KW-0808">Transferase</keyword>
<dbReference type="GO" id="GO:0005524">
    <property type="term" value="F:ATP binding"/>
    <property type="evidence" value="ECO:0007669"/>
    <property type="project" value="UniProtKB-KW"/>
</dbReference>
<dbReference type="RefSeq" id="WP_079650590.1">
    <property type="nucleotide sequence ID" value="NZ_FUYM01000014.1"/>
</dbReference>
<evidence type="ECO:0000256" key="3">
    <source>
        <dbReference type="ARBA" id="ARBA00022553"/>
    </source>
</evidence>
<evidence type="ECO:0000313" key="11">
    <source>
        <dbReference type="Proteomes" id="UP000189818"/>
    </source>
</evidence>
<evidence type="ECO:0000313" key="10">
    <source>
        <dbReference type="EMBL" id="SKC07385.1"/>
    </source>
</evidence>
<accession>A0A1T5GG57</accession>
<evidence type="ECO:0000256" key="1">
    <source>
        <dbReference type="ARBA" id="ARBA00000085"/>
    </source>
</evidence>
<evidence type="ECO:0000259" key="9">
    <source>
        <dbReference type="SMART" id="SM00911"/>
    </source>
</evidence>
<keyword evidence="7" id="KW-0067">ATP-binding</keyword>
<dbReference type="OrthoDB" id="9816309at2"/>
<keyword evidence="6 10" id="KW-0418">Kinase</keyword>
<feature type="coiled-coil region" evidence="8">
    <location>
        <begin position="1"/>
        <end position="49"/>
    </location>
</feature>
<name>A0A1T5GG57_9SPHN</name>
<proteinExistence type="predicted"/>
<dbReference type="STRING" id="439228.SAMN06295920_11476"/>
<keyword evidence="5" id="KW-0547">Nucleotide-binding</keyword>
<dbReference type="Proteomes" id="UP000189818">
    <property type="component" value="Unassembled WGS sequence"/>
</dbReference>
<protein>
    <recommendedName>
        <fullName evidence="2">histidine kinase</fullName>
        <ecNumber evidence="2">2.7.13.3</ecNumber>
    </recommendedName>
</protein>
<sequence length="233" mass="25611">MTDSNTEIAALREALRSAETRHAEDSERIRRLEQDLQEVRQEARHSMRNILSVVRSIARRSVASARSIEEYRQYMDGRIGAFARVQSAISRHPGRGVDLGSLVADELVSFGVRLDGQATIEGEAIRLRDKPAGLLGLAFHELVVNSLTFGALAAEGQLHITWRRQAEGPASDLWIQWAENRVAPGALSRQPKRGFGSQVLEEAVAYELAGSTQIDLSEKGLVCSIRLPASCLA</sequence>
<dbReference type="AlphaFoldDB" id="A0A1T5GG57"/>
<evidence type="ECO:0000256" key="5">
    <source>
        <dbReference type="ARBA" id="ARBA00022741"/>
    </source>
</evidence>
<evidence type="ECO:0000256" key="2">
    <source>
        <dbReference type="ARBA" id="ARBA00012438"/>
    </source>
</evidence>
<feature type="domain" description="Signal transduction histidine kinase HWE region" evidence="9">
    <location>
        <begin position="42"/>
        <end position="124"/>
    </location>
</feature>
<evidence type="ECO:0000256" key="6">
    <source>
        <dbReference type="ARBA" id="ARBA00022777"/>
    </source>
</evidence>
<reference evidence="11" key="1">
    <citation type="submission" date="2017-02" db="EMBL/GenBank/DDBJ databases">
        <authorList>
            <person name="Varghese N."/>
            <person name="Submissions S."/>
        </authorList>
    </citation>
    <scope>NUCLEOTIDE SEQUENCE [LARGE SCALE GENOMIC DNA]</scope>
    <source>
        <strain evidence="11">UM2</strain>
    </source>
</reference>
<keyword evidence="3" id="KW-0597">Phosphoprotein</keyword>
<organism evidence="10 11">
    <name type="scientific">Rhizorhabdus histidinilytica</name>
    <dbReference type="NCBI Taxonomy" id="439228"/>
    <lineage>
        <taxon>Bacteria</taxon>
        <taxon>Pseudomonadati</taxon>
        <taxon>Pseudomonadota</taxon>
        <taxon>Alphaproteobacteria</taxon>
        <taxon>Sphingomonadales</taxon>
        <taxon>Sphingomonadaceae</taxon>
        <taxon>Rhizorhabdus</taxon>
    </lineage>
</organism>
<dbReference type="GO" id="GO:0004673">
    <property type="term" value="F:protein histidine kinase activity"/>
    <property type="evidence" value="ECO:0007669"/>
    <property type="project" value="UniProtKB-EC"/>
</dbReference>